<dbReference type="PROSITE" id="PS00623">
    <property type="entry name" value="GMC_OXRED_1"/>
    <property type="match status" value="1"/>
</dbReference>
<comment type="similarity">
    <text evidence="2 4">Belongs to the GMC oxidoreductase family.</text>
</comment>
<dbReference type="InterPro" id="IPR036188">
    <property type="entry name" value="FAD/NAD-bd_sf"/>
</dbReference>
<keyword evidence="3 4" id="KW-0274">FAD</keyword>
<dbReference type="Pfam" id="PF05199">
    <property type="entry name" value="GMC_oxred_C"/>
    <property type="match status" value="1"/>
</dbReference>
<keyword evidence="4" id="KW-0285">Flavoprotein</keyword>
<dbReference type="Proteomes" id="UP001142393">
    <property type="component" value="Unassembled WGS sequence"/>
</dbReference>
<feature type="binding site" evidence="3">
    <location>
        <begin position="537"/>
        <end position="538"/>
    </location>
    <ligand>
        <name>FAD</name>
        <dbReference type="ChEBI" id="CHEBI:57692"/>
    </ligand>
</feature>
<evidence type="ECO:0000259" key="5">
    <source>
        <dbReference type="PROSITE" id="PS00623"/>
    </source>
</evidence>
<keyword evidence="8" id="KW-1185">Reference proteome</keyword>
<dbReference type="EMBL" id="JANVFU010000003">
    <property type="protein sequence ID" value="KAJ3748093.1"/>
    <property type="molecule type" value="Genomic_DNA"/>
</dbReference>
<feature type="domain" description="Glucose-methanol-choline oxidoreductase N-terminal" evidence="5">
    <location>
        <begin position="89"/>
        <end position="112"/>
    </location>
</feature>
<dbReference type="InterPro" id="IPR012132">
    <property type="entry name" value="GMC_OxRdtase"/>
</dbReference>
<dbReference type="Pfam" id="PF00732">
    <property type="entry name" value="GMC_oxred_N"/>
    <property type="match status" value="1"/>
</dbReference>
<evidence type="ECO:0000256" key="4">
    <source>
        <dbReference type="RuleBase" id="RU003968"/>
    </source>
</evidence>
<comment type="cofactor">
    <cofactor evidence="1 3">
        <name>FAD</name>
        <dbReference type="ChEBI" id="CHEBI:57692"/>
    </cofactor>
</comment>
<dbReference type="Gene3D" id="3.50.50.60">
    <property type="entry name" value="FAD/NAD(P)-binding domain"/>
    <property type="match status" value="1"/>
</dbReference>
<evidence type="ECO:0000256" key="3">
    <source>
        <dbReference type="PIRSR" id="PIRSR000137-2"/>
    </source>
</evidence>
<dbReference type="GO" id="GO:0016614">
    <property type="term" value="F:oxidoreductase activity, acting on CH-OH group of donors"/>
    <property type="evidence" value="ECO:0007669"/>
    <property type="project" value="InterPro"/>
</dbReference>
<sequence>MMNTPPADFDIIFGGGGTAACVAAGRLAAANPTLRILVLEAGEHTKNEDSHVQPGRYFGHLSPASTTLKFHVGKPSEALAGRSLVIPSGRCIGGGSSVNFTMYTRASASDYDDWETQFKNPGWGSQYLLPLLRKTETYQAQPNQPTHGYSGPLKVSWGGHVTNVANQFLEVAAATDHNRTYTEDANDFYECNKYGKWPKWIDGETGKRSDPAHYYIYNQGANENLVIRTGQQVKRVLFEGEKAVGLEYVADRVLRPDADQAPQQVYASRLVVLSSGAFGSPAILERSGIGAADLLAKHDIPVKVDLPAVGENFQDHNICFVPYQASDEAETFDALIRGDIAETTKNSDLWTEGKGLLAANGMDAGIKIRPITEQDFAELGPEFEGRWNDYFVNAPDKPVIWFGPSSFLLGDHTTAPVRRYFSMAYVNEYPISMGSVHISSGEDPHAPSDFNPAFLNHPADLATLRWGYKKTREIARRMKYYRGEHLPIHPNFAAGSEALCSGEVSGPITLDAPRLKYTEEDDKAIDDFHRKFIQTSWHSLGTCAMKPREEGGVVDPRLNVYGTTNLKVAGDRRLFHLSLLLEFMPSFNLSIPRVGFCFLDLSIAPANVGANTYSSALTVGEKAAVIIAEDLGLQIDGVGALETSEQTISGLDELVPAPPTKTKLPDDFAGLEGIEGLTISSMVNDEYTNSKPAMITVM</sequence>
<comment type="caution">
    <text evidence="7">The sequence shown here is derived from an EMBL/GenBank/DDBJ whole genome shotgun (WGS) entry which is preliminary data.</text>
</comment>
<evidence type="ECO:0000256" key="2">
    <source>
        <dbReference type="ARBA" id="ARBA00010790"/>
    </source>
</evidence>
<evidence type="ECO:0000313" key="7">
    <source>
        <dbReference type="EMBL" id="KAJ3748093.1"/>
    </source>
</evidence>
<accession>A0A9W8P776</accession>
<evidence type="ECO:0000256" key="1">
    <source>
        <dbReference type="ARBA" id="ARBA00001974"/>
    </source>
</evidence>
<name>A0A9W8P776_9AGAR</name>
<dbReference type="PROSITE" id="PS00624">
    <property type="entry name" value="GMC_OXRED_2"/>
    <property type="match status" value="1"/>
</dbReference>
<dbReference type="InterPro" id="IPR000172">
    <property type="entry name" value="GMC_OxRdtase_N"/>
</dbReference>
<reference evidence="7 8" key="1">
    <citation type="journal article" date="2023" name="Proc. Natl. Acad. Sci. U.S.A.">
        <title>A global phylogenomic analysis of the shiitake genus Lentinula.</title>
        <authorList>
            <person name="Sierra-Patev S."/>
            <person name="Min B."/>
            <person name="Naranjo-Ortiz M."/>
            <person name="Looney B."/>
            <person name="Konkel Z."/>
            <person name="Slot J.C."/>
            <person name="Sakamoto Y."/>
            <person name="Steenwyk J.L."/>
            <person name="Rokas A."/>
            <person name="Carro J."/>
            <person name="Camarero S."/>
            <person name="Ferreira P."/>
            <person name="Molpeceres G."/>
            <person name="Ruiz-Duenas F.J."/>
            <person name="Serrano A."/>
            <person name="Henrissat B."/>
            <person name="Drula E."/>
            <person name="Hughes K.W."/>
            <person name="Mata J.L."/>
            <person name="Ishikawa N.K."/>
            <person name="Vargas-Isla R."/>
            <person name="Ushijima S."/>
            <person name="Smith C.A."/>
            <person name="Donoghue J."/>
            <person name="Ahrendt S."/>
            <person name="Andreopoulos W."/>
            <person name="He G."/>
            <person name="LaButti K."/>
            <person name="Lipzen A."/>
            <person name="Ng V."/>
            <person name="Riley R."/>
            <person name="Sandor L."/>
            <person name="Barry K."/>
            <person name="Martinez A.T."/>
            <person name="Xiao Y."/>
            <person name="Gibbons J.G."/>
            <person name="Terashima K."/>
            <person name="Grigoriev I.V."/>
            <person name="Hibbett D."/>
        </authorList>
    </citation>
    <scope>NUCLEOTIDE SEQUENCE [LARGE SCALE GENOMIC DNA]</scope>
    <source>
        <strain evidence="7 8">TFB7810</strain>
    </source>
</reference>
<dbReference type="InterPro" id="IPR007867">
    <property type="entry name" value="GMC_OxRtase_C"/>
</dbReference>
<feature type="domain" description="Glucose-methanol-choline oxidoreductase N-terminal" evidence="6">
    <location>
        <begin position="276"/>
        <end position="290"/>
    </location>
</feature>
<dbReference type="SUPFAM" id="SSF54373">
    <property type="entry name" value="FAD-linked reductases, C-terminal domain"/>
    <property type="match status" value="1"/>
</dbReference>
<feature type="binding site" evidence="3">
    <location>
        <position position="233"/>
    </location>
    <ligand>
        <name>FAD</name>
        <dbReference type="ChEBI" id="CHEBI:57692"/>
    </ligand>
</feature>
<dbReference type="SUPFAM" id="SSF51905">
    <property type="entry name" value="FAD/NAD(P)-binding domain"/>
    <property type="match status" value="1"/>
</dbReference>
<protein>
    <submittedName>
        <fullName evidence="7">GMC oxidoreductase-domain-containing protein</fullName>
    </submittedName>
</protein>
<dbReference type="AlphaFoldDB" id="A0A9W8P776"/>
<dbReference type="PANTHER" id="PTHR11552:SF78">
    <property type="entry name" value="GLUCOSE-METHANOL-CHOLINE OXIDOREDUCTASE N-TERMINAL DOMAIN-CONTAINING PROTEIN"/>
    <property type="match status" value="1"/>
</dbReference>
<gene>
    <name evidence="7" type="ORF">DFH05DRAFT_882899</name>
</gene>
<proteinExistence type="inferred from homology"/>
<dbReference type="PIRSF" id="PIRSF000137">
    <property type="entry name" value="Alcohol_oxidase"/>
    <property type="match status" value="1"/>
</dbReference>
<dbReference type="GO" id="GO:0050660">
    <property type="term" value="F:flavin adenine dinucleotide binding"/>
    <property type="evidence" value="ECO:0007669"/>
    <property type="project" value="InterPro"/>
</dbReference>
<evidence type="ECO:0000259" key="6">
    <source>
        <dbReference type="PROSITE" id="PS00624"/>
    </source>
</evidence>
<dbReference type="PANTHER" id="PTHR11552">
    <property type="entry name" value="GLUCOSE-METHANOL-CHOLINE GMC OXIDOREDUCTASE"/>
    <property type="match status" value="1"/>
</dbReference>
<evidence type="ECO:0000313" key="8">
    <source>
        <dbReference type="Proteomes" id="UP001142393"/>
    </source>
</evidence>
<dbReference type="Gene3D" id="3.30.560.10">
    <property type="entry name" value="Glucose Oxidase, domain 3"/>
    <property type="match status" value="1"/>
</dbReference>
<organism evidence="7 8">
    <name type="scientific">Lentinula detonsa</name>
    <dbReference type="NCBI Taxonomy" id="2804962"/>
    <lineage>
        <taxon>Eukaryota</taxon>
        <taxon>Fungi</taxon>
        <taxon>Dikarya</taxon>
        <taxon>Basidiomycota</taxon>
        <taxon>Agaricomycotina</taxon>
        <taxon>Agaricomycetes</taxon>
        <taxon>Agaricomycetidae</taxon>
        <taxon>Agaricales</taxon>
        <taxon>Marasmiineae</taxon>
        <taxon>Omphalotaceae</taxon>
        <taxon>Lentinula</taxon>
    </lineage>
</organism>